<gene>
    <name evidence="10" type="ORF">EVA69_02165</name>
</gene>
<evidence type="ECO:0000256" key="2">
    <source>
        <dbReference type="ARBA" id="ARBA00022448"/>
    </source>
</evidence>
<evidence type="ECO:0000256" key="3">
    <source>
        <dbReference type="ARBA" id="ARBA00022692"/>
    </source>
</evidence>
<dbReference type="SUPFAM" id="SSF161111">
    <property type="entry name" value="Cation efflux protein transmembrane domain-like"/>
    <property type="match status" value="1"/>
</dbReference>
<evidence type="ECO:0000256" key="6">
    <source>
        <dbReference type="ARBA" id="ARBA00023065"/>
    </source>
</evidence>
<feature type="transmembrane region" description="Helical" evidence="8">
    <location>
        <begin position="96"/>
        <end position="114"/>
    </location>
</feature>
<keyword evidence="4" id="KW-0864">Zinc transport</keyword>
<proteinExistence type="predicted"/>
<dbReference type="InterPro" id="IPR045316">
    <property type="entry name" value="Msc2-like"/>
</dbReference>
<evidence type="ECO:0000256" key="7">
    <source>
        <dbReference type="ARBA" id="ARBA00023136"/>
    </source>
</evidence>
<keyword evidence="3 8" id="KW-0812">Transmembrane</keyword>
<keyword evidence="5 8" id="KW-1133">Transmembrane helix</keyword>
<name>A0A520S3T5_9GAMM</name>
<dbReference type="Gene3D" id="1.20.1510.10">
    <property type="entry name" value="Cation efflux protein transmembrane domain"/>
    <property type="match status" value="1"/>
</dbReference>
<feature type="transmembrane region" description="Helical" evidence="8">
    <location>
        <begin position="126"/>
        <end position="149"/>
    </location>
</feature>
<evidence type="ECO:0000256" key="4">
    <source>
        <dbReference type="ARBA" id="ARBA00022906"/>
    </source>
</evidence>
<evidence type="ECO:0000259" key="9">
    <source>
        <dbReference type="Pfam" id="PF01545"/>
    </source>
</evidence>
<dbReference type="GO" id="GO:0016020">
    <property type="term" value="C:membrane"/>
    <property type="evidence" value="ECO:0007669"/>
    <property type="project" value="UniProtKB-SubCell"/>
</dbReference>
<evidence type="ECO:0000313" key="10">
    <source>
        <dbReference type="EMBL" id="RZO77140.1"/>
    </source>
</evidence>
<keyword evidence="6" id="KW-0406">Ion transport</keyword>
<reference evidence="10 11" key="1">
    <citation type="submission" date="2019-02" db="EMBL/GenBank/DDBJ databases">
        <title>Prokaryotic population dynamics and viral predation in marine succession experiment using metagenomics: the confinement effect.</title>
        <authorList>
            <person name="Haro-Moreno J.M."/>
            <person name="Rodriguez-Valera F."/>
            <person name="Lopez-Perez M."/>
        </authorList>
    </citation>
    <scope>NUCLEOTIDE SEQUENCE [LARGE SCALE GENOMIC DNA]</scope>
    <source>
        <strain evidence="10">MED-G158</strain>
    </source>
</reference>
<dbReference type="InterPro" id="IPR058533">
    <property type="entry name" value="Cation_efflux_TM"/>
</dbReference>
<keyword evidence="4" id="KW-0862">Zinc</keyword>
<keyword evidence="2" id="KW-0813">Transport</keyword>
<dbReference type="PANTHER" id="PTHR45755:SF4">
    <property type="entry name" value="ZINC TRANSPORTER 7"/>
    <property type="match status" value="1"/>
</dbReference>
<evidence type="ECO:0000313" key="11">
    <source>
        <dbReference type="Proteomes" id="UP000320404"/>
    </source>
</evidence>
<comment type="subcellular location">
    <subcellularLocation>
        <location evidence="1">Membrane</location>
        <topology evidence="1">Multi-pass membrane protein</topology>
    </subcellularLocation>
</comment>
<dbReference type="NCBIfam" id="NF033827">
    <property type="entry name" value="CDF_efflux_DmeF"/>
    <property type="match status" value="1"/>
</dbReference>
<evidence type="ECO:0000256" key="5">
    <source>
        <dbReference type="ARBA" id="ARBA00022989"/>
    </source>
</evidence>
<dbReference type="AlphaFoldDB" id="A0A520S3T5"/>
<dbReference type="Pfam" id="PF01545">
    <property type="entry name" value="Cation_efflux"/>
    <property type="match status" value="1"/>
</dbReference>
<dbReference type="Proteomes" id="UP000320404">
    <property type="component" value="Unassembled WGS sequence"/>
</dbReference>
<dbReference type="EMBL" id="SHAH01000019">
    <property type="protein sequence ID" value="RZO77140.1"/>
    <property type="molecule type" value="Genomic_DNA"/>
</dbReference>
<organism evidence="10 11">
    <name type="scientific">OM182 bacterium</name>
    <dbReference type="NCBI Taxonomy" id="2510334"/>
    <lineage>
        <taxon>Bacteria</taxon>
        <taxon>Pseudomonadati</taxon>
        <taxon>Pseudomonadota</taxon>
        <taxon>Gammaproteobacteria</taxon>
        <taxon>OMG group</taxon>
        <taxon>OM182 clade</taxon>
    </lineage>
</organism>
<sequence>MKDDVLARWRHSHSFGQDRKRPGEARTFIVIALTASMMLVEIVGGIVFGSMALLADGLHMGSHAVALSINAFAYIYARRHAHNARFSFGTGKVNTLGGYTGAILLALFAALMAWESLIRLLNPVEIAFNQAIWVASIGLLVNGASVFILGEHHEHSHDHEDHHDHHDHHHDHNLRSAYLHVLADALTSLLAIFALLIGKYFGAVWMDPVMGIVGAILVSRWSLSLLKSTSAILLDEQGSQDITQHIHEAIEFNGDHRIVDLHLWTVGPGIYASVLSIVSRSPAEPRYFKSLLPENLPIQHISIEVHSYDEDG</sequence>
<dbReference type="InterPro" id="IPR027469">
    <property type="entry name" value="Cation_efflux_TMD_sf"/>
</dbReference>
<accession>A0A520S3T5</accession>
<feature type="transmembrane region" description="Helical" evidence="8">
    <location>
        <begin position="203"/>
        <end position="223"/>
    </location>
</feature>
<evidence type="ECO:0000256" key="8">
    <source>
        <dbReference type="SAM" id="Phobius"/>
    </source>
</evidence>
<dbReference type="InterPro" id="IPR002524">
    <property type="entry name" value="Cation_efflux"/>
</dbReference>
<keyword evidence="7 8" id="KW-0472">Membrane</keyword>
<dbReference type="PANTHER" id="PTHR45755">
    <property type="match status" value="1"/>
</dbReference>
<feature type="transmembrane region" description="Helical" evidence="8">
    <location>
        <begin position="177"/>
        <end position="197"/>
    </location>
</feature>
<feature type="transmembrane region" description="Helical" evidence="8">
    <location>
        <begin position="60"/>
        <end position="76"/>
    </location>
</feature>
<feature type="domain" description="Cation efflux protein transmembrane" evidence="9">
    <location>
        <begin position="28"/>
        <end position="234"/>
    </location>
</feature>
<evidence type="ECO:0000256" key="1">
    <source>
        <dbReference type="ARBA" id="ARBA00004141"/>
    </source>
</evidence>
<dbReference type="GO" id="GO:0005385">
    <property type="term" value="F:zinc ion transmembrane transporter activity"/>
    <property type="evidence" value="ECO:0007669"/>
    <property type="project" value="InterPro"/>
</dbReference>
<protein>
    <submittedName>
        <fullName evidence="10">Cation transporter</fullName>
    </submittedName>
</protein>
<dbReference type="NCBIfam" id="TIGR01297">
    <property type="entry name" value="CDF"/>
    <property type="match status" value="1"/>
</dbReference>
<feature type="transmembrane region" description="Helical" evidence="8">
    <location>
        <begin position="28"/>
        <end position="54"/>
    </location>
</feature>
<dbReference type="GO" id="GO:0006882">
    <property type="term" value="P:intracellular zinc ion homeostasis"/>
    <property type="evidence" value="ECO:0007669"/>
    <property type="project" value="InterPro"/>
</dbReference>
<comment type="caution">
    <text evidence="10">The sequence shown here is derived from an EMBL/GenBank/DDBJ whole genome shotgun (WGS) entry which is preliminary data.</text>
</comment>